<evidence type="ECO:0000313" key="3">
    <source>
        <dbReference type="Proteomes" id="UP000324536"/>
    </source>
</evidence>
<dbReference type="KEGG" id="acek:FLP30_08975"/>
<organism evidence="2 3">
    <name type="scientific">Acetobacter vaccinii</name>
    <dbReference type="NCBI Taxonomy" id="2592655"/>
    <lineage>
        <taxon>Bacteria</taxon>
        <taxon>Pseudomonadati</taxon>
        <taxon>Pseudomonadota</taxon>
        <taxon>Alphaproteobacteria</taxon>
        <taxon>Acetobacterales</taxon>
        <taxon>Acetobacteraceae</taxon>
        <taxon>Acetobacter</taxon>
    </lineage>
</organism>
<keyword evidence="3" id="KW-1185">Reference proteome</keyword>
<dbReference type="EMBL" id="CP043506">
    <property type="protein sequence ID" value="QEO17848.1"/>
    <property type="molecule type" value="Genomic_DNA"/>
</dbReference>
<name>A0A5C1YQL3_9PROT</name>
<evidence type="ECO:0000313" key="2">
    <source>
        <dbReference type="EMBL" id="QEO17848.1"/>
    </source>
</evidence>
<protein>
    <submittedName>
        <fullName evidence="2">Uncharacterized protein</fullName>
    </submittedName>
</protein>
<evidence type="ECO:0000256" key="1">
    <source>
        <dbReference type="SAM" id="MobiDB-lite"/>
    </source>
</evidence>
<gene>
    <name evidence="2" type="ORF">FLP30_08975</name>
</gene>
<dbReference type="Proteomes" id="UP000324536">
    <property type="component" value="Chromosome"/>
</dbReference>
<feature type="region of interest" description="Disordered" evidence="1">
    <location>
        <begin position="117"/>
        <end position="140"/>
    </location>
</feature>
<reference evidence="2 3" key="1">
    <citation type="submission" date="2019-09" db="EMBL/GenBank/DDBJ databases">
        <title>Genome sequencing of strain KACC 21233.</title>
        <authorList>
            <person name="Heo J."/>
            <person name="Kim S.-J."/>
            <person name="Kim J.-S."/>
            <person name="Hong S.-B."/>
            <person name="Kwon S.-W."/>
        </authorList>
    </citation>
    <scope>NUCLEOTIDE SEQUENCE [LARGE SCALE GENOMIC DNA]</scope>
    <source>
        <strain evidence="2 3">KACC 21233</strain>
    </source>
</reference>
<dbReference type="RefSeq" id="WP_149279524.1">
    <property type="nucleotide sequence ID" value="NZ_CP043506.1"/>
</dbReference>
<dbReference type="OrthoDB" id="6460161at2"/>
<sequence length="140" mass="15360">MTATPSRNGATVTVICRMPSGLVLELYDEGALQNPSKPGALPAVKGSVRLSGARHDPRFHKRDNIMLGMGGRTEVAADFWEAWTKQNAEFMPLKKGLIFAMPKEADAVSRLSELREERTGLEGLDKDKMPGVTPFAKEDF</sequence>
<dbReference type="AlphaFoldDB" id="A0A5C1YQL3"/>
<accession>A0A5C1YQL3</accession>
<proteinExistence type="predicted"/>
<feature type="compositionally biased region" description="Basic and acidic residues" evidence="1">
    <location>
        <begin position="117"/>
        <end position="129"/>
    </location>
</feature>